<feature type="transmembrane region" description="Helical" evidence="2">
    <location>
        <begin position="42"/>
        <end position="61"/>
    </location>
</feature>
<protein>
    <recommendedName>
        <fullName evidence="5">LigA protein</fullName>
    </recommendedName>
</protein>
<dbReference type="Proteomes" id="UP001500393">
    <property type="component" value="Unassembled WGS sequence"/>
</dbReference>
<evidence type="ECO:0008006" key="5">
    <source>
        <dbReference type="Google" id="ProtNLM"/>
    </source>
</evidence>
<evidence type="ECO:0000313" key="3">
    <source>
        <dbReference type="EMBL" id="GAA1601846.1"/>
    </source>
</evidence>
<evidence type="ECO:0000313" key="4">
    <source>
        <dbReference type="Proteomes" id="UP001500393"/>
    </source>
</evidence>
<organism evidence="3 4">
    <name type="scientific">Kribbella sancticallisti</name>
    <dbReference type="NCBI Taxonomy" id="460087"/>
    <lineage>
        <taxon>Bacteria</taxon>
        <taxon>Bacillati</taxon>
        <taxon>Actinomycetota</taxon>
        <taxon>Actinomycetes</taxon>
        <taxon>Propionibacteriales</taxon>
        <taxon>Kribbellaceae</taxon>
        <taxon>Kribbella</taxon>
    </lineage>
</organism>
<keyword evidence="2" id="KW-0472">Membrane</keyword>
<dbReference type="RefSeq" id="WP_344220565.1">
    <property type="nucleotide sequence ID" value="NZ_BAAAOS010000049.1"/>
</dbReference>
<accession>A0ABP4Q888</accession>
<feature type="region of interest" description="Disordered" evidence="1">
    <location>
        <begin position="67"/>
        <end position="93"/>
    </location>
</feature>
<keyword evidence="2" id="KW-1133">Transmembrane helix</keyword>
<dbReference type="EMBL" id="BAAAOS010000049">
    <property type="protein sequence ID" value="GAA1601846.1"/>
    <property type="molecule type" value="Genomic_DNA"/>
</dbReference>
<name>A0ABP4Q888_9ACTN</name>
<keyword evidence="4" id="KW-1185">Reference proteome</keyword>
<proteinExistence type="predicted"/>
<comment type="caution">
    <text evidence="3">The sequence shown here is derived from an EMBL/GenBank/DDBJ whole genome shotgun (WGS) entry which is preliminary data.</text>
</comment>
<gene>
    <name evidence="3" type="ORF">GCM10009789_65050</name>
</gene>
<keyword evidence="2" id="KW-0812">Transmembrane</keyword>
<evidence type="ECO:0000256" key="2">
    <source>
        <dbReference type="SAM" id="Phobius"/>
    </source>
</evidence>
<sequence>MNPTDKVDDLLAKAGAQWRAGQPSAPEPDLDRIVQSKRPRRWVPVLAAASVAAIAAGLVLLPDAKEPAVAPPVSPASAATTDATPGTDSGKAEDLLVRNGDKVTADGVVIAVPGKDPVLCADLAQTAIGYPPGKEPAPSCPASFAVKLVGLDLDKLSNPTTTKGVRSGTAHLVGVWSNRTITVQEQGPMPTSKPDPYVEEPVPCAAPAGGWQSKPSNIGSQTMIKWLDARANQVTGPAVLYPKGRSRNAPVVVRIGVAHGDLDEFRREIAKVYEGNLCVVRARFSRTDVDQLQAALTPVFDQQLGLSGSGGPGLSDDGFTVSLLVLDEKVRAALVPIGLDKLTLRPKVKPLR</sequence>
<feature type="compositionally biased region" description="Low complexity" evidence="1">
    <location>
        <begin position="75"/>
        <end position="89"/>
    </location>
</feature>
<evidence type="ECO:0000256" key="1">
    <source>
        <dbReference type="SAM" id="MobiDB-lite"/>
    </source>
</evidence>
<reference evidence="4" key="1">
    <citation type="journal article" date="2019" name="Int. J. Syst. Evol. Microbiol.">
        <title>The Global Catalogue of Microorganisms (GCM) 10K type strain sequencing project: providing services to taxonomists for standard genome sequencing and annotation.</title>
        <authorList>
            <consortium name="The Broad Institute Genomics Platform"/>
            <consortium name="The Broad Institute Genome Sequencing Center for Infectious Disease"/>
            <person name="Wu L."/>
            <person name="Ma J."/>
        </authorList>
    </citation>
    <scope>NUCLEOTIDE SEQUENCE [LARGE SCALE GENOMIC DNA]</scope>
    <source>
        <strain evidence="4">JCM 14969</strain>
    </source>
</reference>